<keyword evidence="8" id="KW-1185">Reference proteome</keyword>
<dbReference type="InterPro" id="IPR020806">
    <property type="entry name" value="PKS_PP-bd"/>
</dbReference>
<organism evidence="7 8">
    <name type="scientific">Aspergillus rambellii</name>
    <dbReference type="NCBI Taxonomy" id="308745"/>
    <lineage>
        <taxon>Eukaryota</taxon>
        <taxon>Fungi</taxon>
        <taxon>Dikarya</taxon>
        <taxon>Ascomycota</taxon>
        <taxon>Pezizomycotina</taxon>
        <taxon>Eurotiomycetes</taxon>
        <taxon>Eurotiomycetidae</taxon>
        <taxon>Eurotiales</taxon>
        <taxon>Aspergillaceae</taxon>
        <taxon>Aspergillus</taxon>
        <taxon>Aspergillus subgen. Nidulantes</taxon>
    </lineage>
</organism>
<dbReference type="PROSITE" id="PS00455">
    <property type="entry name" value="AMP_BINDING"/>
    <property type="match status" value="1"/>
</dbReference>
<dbReference type="SMART" id="SM00823">
    <property type="entry name" value="PKS_PP"/>
    <property type="match status" value="2"/>
</dbReference>
<dbReference type="EMBL" id="JZBS01004081">
    <property type="protein sequence ID" value="KKK12266.1"/>
    <property type="molecule type" value="Genomic_DNA"/>
</dbReference>
<evidence type="ECO:0000256" key="3">
    <source>
        <dbReference type="ARBA" id="ARBA00022598"/>
    </source>
</evidence>
<evidence type="ECO:0000256" key="5">
    <source>
        <dbReference type="SAM" id="MobiDB-lite"/>
    </source>
</evidence>
<dbReference type="InterPro" id="IPR045851">
    <property type="entry name" value="AMP-bd_C_sf"/>
</dbReference>
<dbReference type="InterPro" id="IPR023213">
    <property type="entry name" value="CAT-like_dom_sf"/>
</dbReference>
<feature type="domain" description="Carrier" evidence="6">
    <location>
        <begin position="1"/>
        <end position="70"/>
    </location>
</feature>
<dbReference type="SUPFAM" id="SSF47336">
    <property type="entry name" value="ACP-like"/>
    <property type="match status" value="2"/>
</dbReference>
<dbReference type="InterPro" id="IPR020845">
    <property type="entry name" value="AMP-binding_CS"/>
</dbReference>
<accession>A0A0F8UN39</accession>
<dbReference type="Gene3D" id="3.30.559.30">
    <property type="entry name" value="Nonribosomal peptide synthetase, condensation domain"/>
    <property type="match status" value="1"/>
</dbReference>
<dbReference type="Pfam" id="PF07993">
    <property type="entry name" value="NAD_binding_4"/>
    <property type="match status" value="1"/>
</dbReference>
<keyword evidence="2" id="KW-0597">Phosphoprotein</keyword>
<evidence type="ECO:0000256" key="1">
    <source>
        <dbReference type="ARBA" id="ARBA00022450"/>
    </source>
</evidence>
<dbReference type="PANTHER" id="PTHR45527">
    <property type="entry name" value="NONRIBOSOMAL PEPTIDE SYNTHETASE"/>
    <property type="match status" value="1"/>
</dbReference>
<name>A0A0F8UN39_9EURO</name>
<dbReference type="STRING" id="308745.A0A0F8UN39"/>
<dbReference type="InterPro" id="IPR036291">
    <property type="entry name" value="NAD(P)-bd_dom_sf"/>
</dbReference>
<dbReference type="GO" id="GO:0009366">
    <property type="term" value="C:enterobactin synthetase complex"/>
    <property type="evidence" value="ECO:0007669"/>
    <property type="project" value="TreeGrafter"/>
</dbReference>
<dbReference type="GO" id="GO:0009239">
    <property type="term" value="P:enterobactin biosynthetic process"/>
    <property type="evidence" value="ECO:0007669"/>
    <property type="project" value="TreeGrafter"/>
</dbReference>
<dbReference type="InterPro" id="IPR001242">
    <property type="entry name" value="Condensation_dom"/>
</dbReference>
<dbReference type="CDD" id="cd05930">
    <property type="entry name" value="A_NRPS"/>
    <property type="match status" value="1"/>
</dbReference>
<dbReference type="Gene3D" id="3.30.300.30">
    <property type="match status" value="1"/>
</dbReference>
<dbReference type="InterPro" id="IPR042099">
    <property type="entry name" value="ANL_N_sf"/>
</dbReference>
<feature type="region of interest" description="Disordered" evidence="5">
    <location>
        <begin position="81"/>
        <end position="129"/>
    </location>
</feature>
<dbReference type="CDD" id="cd19532">
    <property type="entry name" value="C_PKS-NRPS"/>
    <property type="match status" value="1"/>
</dbReference>
<sequence length="1514" mass="166057">CLAAKLRVILQLSSQSIDYDAPLVDLGIDSLVAVEVRSWFLKEVKVDIPVLKVVGGASLAELCQRAMEKIPEELLAGVGKPAEEEPPKASAPVSKPQPPAKAQLQIPLRSTTPGSGPASESSASPCLTPGTPLFTDGVSSISITEASTRSASPAEGSKGSKESRFWFLQQLLEDQRTHNVAYYYHVKGDLNVDDMERAVRVVATRHEALRTCFVPDEADAAQAYQKVLPSSPIRLRCKKINSKSDLDSEYQRLRMQDLDLASGELLRLVLLTLAPSSHYLLVYHHHIIMDGISLQVFLADLEKAYNGESLGPAPRQYPDFSAAQRQAVDNGGMEEELKYWRGLPSAMVKFDTHQVQQRIEPTLAARIRAVSKAQRSTPFHLYLAAFKAMLFCFTDADDLTIGVADGARNDPSVMGSIGFFLNLLTLRFRRQPEQSFADAIVEARKTSHAALEHSRLPFDVLLTKLNVERRSTHSPFFQAFLDYRQGLQEKQAWGNCQLEMSDEVHTGKTAYDLTVDVTDGDTDAVLMFRAQKSIYDWTATQLLCDTYVHFLDALTSNPSLVMNDIPLFGDEQLAEAVRIGRGPKLVSDWPAETLPHRIDQAAQGNQDKVALMDGTGKELTYRAMTSRLEAIAESLHNAGVRAGQRVLVFQQATADWPCSMLAIMRIGAVYVPLDLRNPIPRLAAVAQDCEPAAVLVDATTLDDAPQLGVPSAHILNVAGIGLAASAPIVNQARADSPAAILYTSGSTGVPKGIVVTHAGLRNEIEGYTKMWKLGAERVLQQSAFTFNHSSDQMYTGLVNGGMVYIVPWEKRGNPLEITKIIQQHGITYTKATPSEYSLWMQFGGDDLRRAAAWRFAFGGGESLTTAVTQEFADLELPQLRLFNSYGPTEISISSTKMEIAYRDQGALERMGRIPGRAAAAGARRHAGPALHWRSGVSLGYLKNQALTDKHFVPNPFATAEDIANGWTRMYLTGDIGHLETDGAMVFRSRMAGDTQVKIRGLRIELTDIESNIVAAAGGALRDAVVTLREGNPEFLVAHVVFAPQQSAGIADREAFLQQLLHNLAVPQYMVPVVAIPLDALPLTNHSKVNRKVVQGLPLPQRARSSDPDEDAEMMLTETMARLRALWREVLGKNIDQLGLDITPSTSFFRVGGNSLLIIRLQARIRSEFDVAVSLVDLLGANTLRQMARRIEEAATVKVLDWDHETTPPVVPSFLQATILLTGATGFLSRFLLPQLIARPDVDTIHCVAVRDADKLSSSPKIVPHTGDLSLPLLGLSEDMFRDLARTVDVILHMGAARSFWDSYHVLRATNVLATKTLVMLAAPRRVPIHYLSTGAAEHDHPPAADGSNGYTATRWASERILERSSTTRGVPSYVYRFLPAAAQRSAPPAVLAEFLRCADLTAALPDLRGWQGRLDLLPAEPLAHELSRVLLDTPAHAHRTQVRHFESPATVSGAELATYLAEHRGSRADLPRVPLLQWIGRVKKSGFVYFLASHEATLDKPTDGQGSVKLQMHR</sequence>
<dbReference type="SUPFAM" id="SSF56801">
    <property type="entry name" value="Acetyl-CoA synthetase-like"/>
    <property type="match status" value="1"/>
</dbReference>
<dbReference type="InterPro" id="IPR009081">
    <property type="entry name" value="PP-bd_ACP"/>
</dbReference>
<evidence type="ECO:0000313" key="7">
    <source>
        <dbReference type="EMBL" id="KKK12266.1"/>
    </source>
</evidence>
<evidence type="ECO:0000256" key="2">
    <source>
        <dbReference type="ARBA" id="ARBA00022553"/>
    </source>
</evidence>
<dbReference type="PROSITE" id="PS50075">
    <property type="entry name" value="CARRIER"/>
    <property type="match status" value="2"/>
</dbReference>
<proteinExistence type="inferred from homology"/>
<keyword evidence="3" id="KW-0436">Ligase</keyword>
<dbReference type="GO" id="GO:0043041">
    <property type="term" value="P:amino acid activation for nonribosomal peptide biosynthetic process"/>
    <property type="evidence" value="ECO:0007669"/>
    <property type="project" value="TreeGrafter"/>
</dbReference>
<dbReference type="Gene3D" id="3.40.50.720">
    <property type="entry name" value="NAD(P)-binding Rossmann-like Domain"/>
    <property type="match status" value="1"/>
</dbReference>
<dbReference type="SUPFAM" id="SSF52777">
    <property type="entry name" value="CoA-dependent acyltransferases"/>
    <property type="match status" value="2"/>
</dbReference>
<evidence type="ECO:0000259" key="6">
    <source>
        <dbReference type="PROSITE" id="PS50075"/>
    </source>
</evidence>
<evidence type="ECO:0000256" key="4">
    <source>
        <dbReference type="ARBA" id="ARBA00029454"/>
    </source>
</evidence>
<dbReference type="Gene3D" id="3.30.559.10">
    <property type="entry name" value="Chloramphenicol acetyltransferase-like domain"/>
    <property type="match status" value="1"/>
</dbReference>
<dbReference type="Pfam" id="PF00668">
    <property type="entry name" value="Condensation"/>
    <property type="match status" value="1"/>
</dbReference>
<dbReference type="GO" id="GO:0047527">
    <property type="term" value="F:2,3-dihydroxybenzoate-serine ligase activity"/>
    <property type="evidence" value="ECO:0007669"/>
    <property type="project" value="TreeGrafter"/>
</dbReference>
<feature type="domain" description="Carrier" evidence="6">
    <location>
        <begin position="1116"/>
        <end position="1194"/>
    </location>
</feature>
<reference evidence="7 8" key="1">
    <citation type="submission" date="2015-02" db="EMBL/GenBank/DDBJ databases">
        <title>Draft Genome Sequences of Two Closely-Related Aflatoxigenic Aspergillus Species Obtained from the Cote d'Ivoire.</title>
        <authorList>
            <person name="Moore G.G."/>
            <person name="Beltz S.B."/>
            <person name="Mack B.M."/>
        </authorList>
    </citation>
    <scope>NUCLEOTIDE SEQUENCE [LARGE SCALE GENOMIC DNA]</scope>
    <source>
        <strain evidence="7 8">SRRC1468</strain>
    </source>
</reference>
<evidence type="ECO:0000313" key="8">
    <source>
        <dbReference type="Proteomes" id="UP000034291"/>
    </source>
</evidence>
<protein>
    <recommendedName>
        <fullName evidence="6">Carrier domain-containing protein</fullName>
    </recommendedName>
</protein>
<dbReference type="InterPro" id="IPR036736">
    <property type="entry name" value="ACP-like_sf"/>
</dbReference>
<dbReference type="Pfam" id="PF00501">
    <property type="entry name" value="AMP-binding"/>
    <property type="match status" value="1"/>
</dbReference>
<keyword evidence="1" id="KW-0596">Phosphopantetheine</keyword>
<dbReference type="OrthoDB" id="4444247at2759"/>
<gene>
    <name evidence="7" type="ORF">ARAM_002685</name>
</gene>
<dbReference type="PROSITE" id="PS00012">
    <property type="entry name" value="PHOSPHOPANTETHEINE"/>
    <property type="match status" value="1"/>
</dbReference>
<feature type="compositionally biased region" description="Low complexity" evidence="5">
    <location>
        <begin position="110"/>
        <end position="124"/>
    </location>
</feature>
<dbReference type="InterPro" id="IPR006162">
    <property type="entry name" value="Ppantetheine_attach_site"/>
</dbReference>
<dbReference type="InterPro" id="IPR013120">
    <property type="entry name" value="FAR_NAD-bd"/>
</dbReference>
<dbReference type="Proteomes" id="UP000034291">
    <property type="component" value="Unassembled WGS sequence"/>
</dbReference>
<dbReference type="InterPro" id="IPR000873">
    <property type="entry name" value="AMP-dep_synth/lig_dom"/>
</dbReference>
<dbReference type="GO" id="GO:0031177">
    <property type="term" value="F:phosphopantetheine binding"/>
    <property type="evidence" value="ECO:0007669"/>
    <property type="project" value="InterPro"/>
</dbReference>
<dbReference type="Gene3D" id="1.10.1200.10">
    <property type="entry name" value="ACP-like"/>
    <property type="match status" value="2"/>
</dbReference>
<dbReference type="Gene3D" id="3.40.50.12780">
    <property type="entry name" value="N-terminal domain of ligase-like"/>
    <property type="match status" value="1"/>
</dbReference>
<feature type="non-terminal residue" evidence="7">
    <location>
        <position position="1"/>
    </location>
</feature>
<dbReference type="GO" id="GO:0005829">
    <property type="term" value="C:cytosol"/>
    <property type="evidence" value="ECO:0007669"/>
    <property type="project" value="TreeGrafter"/>
</dbReference>
<dbReference type="PANTHER" id="PTHR45527:SF1">
    <property type="entry name" value="FATTY ACID SYNTHASE"/>
    <property type="match status" value="1"/>
</dbReference>
<dbReference type="SUPFAM" id="SSF51735">
    <property type="entry name" value="NAD(P)-binding Rossmann-fold domains"/>
    <property type="match status" value="1"/>
</dbReference>
<comment type="similarity">
    <text evidence="4">Belongs to the NRP synthetase family.</text>
</comment>
<comment type="caution">
    <text evidence="7">The sequence shown here is derived from an EMBL/GenBank/DDBJ whole genome shotgun (WGS) entry which is preliminary data.</text>
</comment>
<dbReference type="Pfam" id="PF00550">
    <property type="entry name" value="PP-binding"/>
    <property type="match status" value="2"/>
</dbReference>